<evidence type="ECO:0000313" key="1">
    <source>
        <dbReference type="EMBL" id="UWZ36190.1"/>
    </source>
</evidence>
<proteinExistence type="predicted"/>
<keyword evidence="2" id="KW-1185">Reference proteome</keyword>
<sequence length="137" mass="15267">MAAIYEVERADEQDPERDRLIASYGWAHFHAFTSLLAAEEGVDLTEMSGYGGENSWSTVATPLRPLFDLDCFDGGRLPARKCQAMQSRLHEVCELWSRGAYAGKAEEQMKIDQLNALRKLVAVVDGCVDTGRAMIIR</sequence>
<dbReference type="EMBL" id="CP073721">
    <property type="protein sequence ID" value="UWZ36190.1"/>
    <property type="molecule type" value="Genomic_DNA"/>
</dbReference>
<gene>
    <name evidence="1" type="ORF">Drose_34905</name>
</gene>
<dbReference type="Proteomes" id="UP001058271">
    <property type="component" value="Chromosome"/>
</dbReference>
<accession>A0ABY5Z2F9</accession>
<reference evidence="1" key="1">
    <citation type="submission" date="2021-04" db="EMBL/GenBank/DDBJ databases">
        <title>Biosynthetic gene clusters of Dactylosporangioum roseum.</title>
        <authorList>
            <person name="Hartkoorn R.C."/>
            <person name="Beaudoing E."/>
            <person name="Hot D."/>
            <person name="Moureu S."/>
        </authorList>
    </citation>
    <scope>NUCLEOTIDE SEQUENCE</scope>
    <source>
        <strain evidence="1">NRRL B-16295</strain>
    </source>
</reference>
<dbReference type="RefSeq" id="WP_260725514.1">
    <property type="nucleotide sequence ID" value="NZ_BAAABS010000059.1"/>
</dbReference>
<organism evidence="1 2">
    <name type="scientific">Dactylosporangium roseum</name>
    <dbReference type="NCBI Taxonomy" id="47989"/>
    <lineage>
        <taxon>Bacteria</taxon>
        <taxon>Bacillati</taxon>
        <taxon>Actinomycetota</taxon>
        <taxon>Actinomycetes</taxon>
        <taxon>Micromonosporales</taxon>
        <taxon>Micromonosporaceae</taxon>
        <taxon>Dactylosporangium</taxon>
    </lineage>
</organism>
<protein>
    <submittedName>
        <fullName evidence="1">Uncharacterized protein</fullName>
    </submittedName>
</protein>
<name>A0ABY5Z2F9_9ACTN</name>
<evidence type="ECO:0000313" key="2">
    <source>
        <dbReference type="Proteomes" id="UP001058271"/>
    </source>
</evidence>